<dbReference type="Proteomes" id="UP000887013">
    <property type="component" value="Unassembled WGS sequence"/>
</dbReference>
<feature type="region of interest" description="Disordered" evidence="1">
    <location>
        <begin position="1"/>
        <end position="45"/>
    </location>
</feature>
<evidence type="ECO:0000256" key="1">
    <source>
        <dbReference type="SAM" id="MobiDB-lite"/>
    </source>
</evidence>
<proteinExistence type="predicted"/>
<accession>A0A8X6TXR2</accession>
<gene>
    <name evidence="2" type="ORF">NPIL_412071</name>
</gene>
<dbReference type="AlphaFoldDB" id="A0A8X6TXR2"/>
<evidence type="ECO:0000313" key="3">
    <source>
        <dbReference type="Proteomes" id="UP000887013"/>
    </source>
</evidence>
<protein>
    <submittedName>
        <fullName evidence="2">Uncharacterized protein</fullName>
    </submittedName>
</protein>
<feature type="compositionally biased region" description="Polar residues" evidence="1">
    <location>
        <begin position="1"/>
        <end position="12"/>
    </location>
</feature>
<reference evidence="2" key="1">
    <citation type="submission" date="2020-08" db="EMBL/GenBank/DDBJ databases">
        <title>Multicomponent nature underlies the extraordinary mechanical properties of spider dragline silk.</title>
        <authorList>
            <person name="Kono N."/>
            <person name="Nakamura H."/>
            <person name="Mori M."/>
            <person name="Yoshida Y."/>
            <person name="Ohtoshi R."/>
            <person name="Malay A.D."/>
            <person name="Moran D.A.P."/>
            <person name="Tomita M."/>
            <person name="Numata K."/>
            <person name="Arakawa K."/>
        </authorList>
    </citation>
    <scope>NUCLEOTIDE SEQUENCE</scope>
</reference>
<dbReference type="EMBL" id="BMAW01017553">
    <property type="protein sequence ID" value="GFT54552.1"/>
    <property type="molecule type" value="Genomic_DNA"/>
</dbReference>
<comment type="caution">
    <text evidence="2">The sequence shown here is derived from an EMBL/GenBank/DDBJ whole genome shotgun (WGS) entry which is preliminary data.</text>
</comment>
<sequence length="103" mass="11562">MNSENQSEITDSTAKDQMPPLESVSSHPTKTPANNTPEPNERTEIPTEEFLADHAKEVLNLIQLRDAFAIWARSISNTLKEAATFQNAIAELERIHTAFSKQR</sequence>
<feature type="compositionally biased region" description="Polar residues" evidence="1">
    <location>
        <begin position="23"/>
        <end position="38"/>
    </location>
</feature>
<evidence type="ECO:0000313" key="2">
    <source>
        <dbReference type="EMBL" id="GFT54552.1"/>
    </source>
</evidence>
<name>A0A8X6TXR2_NEPPI</name>
<keyword evidence="3" id="KW-1185">Reference proteome</keyword>
<organism evidence="2 3">
    <name type="scientific">Nephila pilipes</name>
    <name type="common">Giant wood spider</name>
    <name type="synonym">Nephila maculata</name>
    <dbReference type="NCBI Taxonomy" id="299642"/>
    <lineage>
        <taxon>Eukaryota</taxon>
        <taxon>Metazoa</taxon>
        <taxon>Ecdysozoa</taxon>
        <taxon>Arthropoda</taxon>
        <taxon>Chelicerata</taxon>
        <taxon>Arachnida</taxon>
        <taxon>Araneae</taxon>
        <taxon>Araneomorphae</taxon>
        <taxon>Entelegynae</taxon>
        <taxon>Araneoidea</taxon>
        <taxon>Nephilidae</taxon>
        <taxon>Nephila</taxon>
    </lineage>
</organism>